<reference evidence="1 2" key="1">
    <citation type="submission" date="2021-04" db="EMBL/GenBank/DDBJ databases">
        <title>The complete genome sequence of Neokomagataea sp. TBRC 2177.</title>
        <authorList>
            <person name="Charoenyingcharoen P."/>
            <person name="Yukphan P."/>
        </authorList>
    </citation>
    <scope>NUCLEOTIDE SEQUENCE [LARGE SCALE GENOMIC DNA]</scope>
    <source>
        <strain evidence="1 2">TBRC 2177</strain>
    </source>
</reference>
<dbReference type="SUPFAM" id="SSF160719">
    <property type="entry name" value="gpW/gp25-like"/>
    <property type="match status" value="1"/>
</dbReference>
<protein>
    <submittedName>
        <fullName evidence="1">Phage tail protein</fullName>
    </submittedName>
</protein>
<dbReference type="Proteomes" id="UP000677812">
    <property type="component" value="Unassembled WGS sequence"/>
</dbReference>
<accession>A0ABS5E8U8</accession>
<name>A0ABS5E8U8_9PROT</name>
<sequence length="119" mass="12465">MISLGHIYGGDLQISASGLACVSGEEATKQRVLRGILTNSGGYVWHYDYGAGLPRMVGNVVEEGVISAAIRQSLAADAGVDSSRPIEVSIIQGLGGVVQCVVSYFDKISGNIILLKENI</sequence>
<evidence type="ECO:0000313" key="2">
    <source>
        <dbReference type="Proteomes" id="UP000677812"/>
    </source>
</evidence>
<organism evidence="1 2">
    <name type="scientific">Neokomagataea anthophila</name>
    <dbReference type="NCBI Taxonomy" id="2826925"/>
    <lineage>
        <taxon>Bacteria</taxon>
        <taxon>Pseudomonadati</taxon>
        <taxon>Pseudomonadota</taxon>
        <taxon>Alphaproteobacteria</taxon>
        <taxon>Acetobacterales</taxon>
        <taxon>Acetobacteraceae</taxon>
        <taxon>Neokomagataea</taxon>
    </lineage>
</organism>
<dbReference type="EMBL" id="JAGRQH010000007">
    <property type="protein sequence ID" value="MBR0560330.1"/>
    <property type="molecule type" value="Genomic_DNA"/>
</dbReference>
<dbReference type="Gene3D" id="3.10.450.40">
    <property type="match status" value="1"/>
</dbReference>
<dbReference type="RefSeq" id="WP_211682591.1">
    <property type="nucleotide sequence ID" value="NZ_JAGRQH010000007.1"/>
</dbReference>
<comment type="caution">
    <text evidence="1">The sequence shown here is derived from an EMBL/GenBank/DDBJ whole genome shotgun (WGS) entry which is preliminary data.</text>
</comment>
<keyword evidence="2" id="KW-1185">Reference proteome</keyword>
<proteinExistence type="predicted"/>
<gene>
    <name evidence="1" type="ORF">KB213_09740</name>
</gene>
<evidence type="ECO:0000313" key="1">
    <source>
        <dbReference type="EMBL" id="MBR0560330.1"/>
    </source>
</evidence>